<name>A0A8J4EB24_9ACTN</name>
<dbReference type="InterPro" id="IPR014325">
    <property type="entry name" value="RNA_pol_sigma-E_actinobac"/>
</dbReference>
<reference evidence="8" key="1">
    <citation type="submission" date="2021-01" db="EMBL/GenBank/DDBJ databases">
        <title>Whole genome shotgun sequence of Virgisporangium ochraceum NBRC 16418.</title>
        <authorList>
            <person name="Komaki H."/>
            <person name="Tamura T."/>
        </authorList>
    </citation>
    <scope>NUCLEOTIDE SEQUENCE</scope>
    <source>
        <strain evidence="8">NBRC 16418</strain>
    </source>
</reference>
<protein>
    <submittedName>
        <fullName evidence="8">RNA polymerase sigma24 factor</fullName>
    </submittedName>
</protein>
<dbReference type="Pfam" id="PF08281">
    <property type="entry name" value="Sigma70_r4_2"/>
    <property type="match status" value="1"/>
</dbReference>
<dbReference type="NCBIfam" id="TIGR02937">
    <property type="entry name" value="sigma70-ECF"/>
    <property type="match status" value="1"/>
</dbReference>
<dbReference type="InterPro" id="IPR013324">
    <property type="entry name" value="RNA_pol_sigma_r3/r4-like"/>
</dbReference>
<keyword evidence="9" id="KW-1185">Reference proteome</keyword>
<comment type="caution">
    <text evidence="8">The sequence shown here is derived from an EMBL/GenBank/DDBJ whole genome shotgun (WGS) entry which is preliminary data.</text>
</comment>
<evidence type="ECO:0000259" key="7">
    <source>
        <dbReference type="Pfam" id="PF08281"/>
    </source>
</evidence>
<dbReference type="SUPFAM" id="SSF88659">
    <property type="entry name" value="Sigma3 and sigma4 domains of RNA polymerase sigma factors"/>
    <property type="match status" value="1"/>
</dbReference>
<evidence type="ECO:0000256" key="4">
    <source>
        <dbReference type="ARBA" id="ARBA00023125"/>
    </source>
</evidence>
<dbReference type="InterPro" id="IPR039425">
    <property type="entry name" value="RNA_pol_sigma-70-like"/>
</dbReference>
<dbReference type="AlphaFoldDB" id="A0A8J4EB24"/>
<evidence type="ECO:0000256" key="5">
    <source>
        <dbReference type="ARBA" id="ARBA00023163"/>
    </source>
</evidence>
<dbReference type="NCBIfam" id="TIGR02983">
    <property type="entry name" value="SigE-fam_strep"/>
    <property type="match status" value="1"/>
</dbReference>
<keyword evidence="3" id="KW-0731">Sigma factor</keyword>
<feature type="domain" description="RNA polymerase sigma factor 70 region 4 type 2" evidence="7">
    <location>
        <begin position="123"/>
        <end position="175"/>
    </location>
</feature>
<evidence type="ECO:0000256" key="3">
    <source>
        <dbReference type="ARBA" id="ARBA00023082"/>
    </source>
</evidence>
<dbReference type="Pfam" id="PF04542">
    <property type="entry name" value="Sigma70_r2"/>
    <property type="match status" value="1"/>
</dbReference>
<keyword evidence="4" id="KW-0238">DNA-binding</keyword>
<comment type="similarity">
    <text evidence="1">Belongs to the sigma-70 factor family. ECF subfamily.</text>
</comment>
<dbReference type="PANTHER" id="PTHR43133:SF50">
    <property type="entry name" value="ECF RNA POLYMERASE SIGMA FACTOR SIGM"/>
    <property type="match status" value="1"/>
</dbReference>
<dbReference type="GO" id="GO:0006352">
    <property type="term" value="P:DNA-templated transcription initiation"/>
    <property type="evidence" value="ECO:0007669"/>
    <property type="project" value="InterPro"/>
</dbReference>
<dbReference type="EMBL" id="BOPH01000039">
    <property type="protein sequence ID" value="GIJ68276.1"/>
    <property type="molecule type" value="Genomic_DNA"/>
</dbReference>
<dbReference type="GO" id="GO:0016987">
    <property type="term" value="F:sigma factor activity"/>
    <property type="evidence" value="ECO:0007669"/>
    <property type="project" value="UniProtKB-KW"/>
</dbReference>
<dbReference type="InterPro" id="IPR014284">
    <property type="entry name" value="RNA_pol_sigma-70_dom"/>
</dbReference>
<keyword evidence="5" id="KW-0804">Transcription</keyword>
<evidence type="ECO:0000313" key="9">
    <source>
        <dbReference type="Proteomes" id="UP000635606"/>
    </source>
</evidence>
<gene>
    <name evidence="8" type="primary">rpoE_11</name>
    <name evidence="8" type="ORF">Voc01_031930</name>
</gene>
<evidence type="ECO:0000256" key="1">
    <source>
        <dbReference type="ARBA" id="ARBA00010641"/>
    </source>
</evidence>
<evidence type="ECO:0000256" key="2">
    <source>
        <dbReference type="ARBA" id="ARBA00023015"/>
    </source>
</evidence>
<dbReference type="Gene3D" id="1.10.1740.10">
    <property type="match status" value="1"/>
</dbReference>
<evidence type="ECO:0000259" key="6">
    <source>
        <dbReference type="Pfam" id="PF04542"/>
    </source>
</evidence>
<dbReference type="InterPro" id="IPR013325">
    <property type="entry name" value="RNA_pol_sigma_r2"/>
</dbReference>
<organism evidence="8 9">
    <name type="scientific">Virgisporangium ochraceum</name>
    <dbReference type="NCBI Taxonomy" id="65505"/>
    <lineage>
        <taxon>Bacteria</taxon>
        <taxon>Bacillati</taxon>
        <taxon>Actinomycetota</taxon>
        <taxon>Actinomycetes</taxon>
        <taxon>Micromonosporales</taxon>
        <taxon>Micromonosporaceae</taxon>
        <taxon>Virgisporangium</taxon>
    </lineage>
</organism>
<dbReference type="InterPro" id="IPR036388">
    <property type="entry name" value="WH-like_DNA-bd_sf"/>
</dbReference>
<accession>A0A8J4EB24</accession>
<sequence>MGTGDNRSPFPCAPITMSDEQAEFAAYFRARRDVVRRTAYLLCGDWHFAEDLAQLAFLRLASAWRKVRDHGALDAYVHTILIRTYVAENRRWFRRRERLTGDFGAASAGAVGLDTDHDVSERMAMVEALRRLPPRQRAVVVARYYADLDVSATADALRCSTGTVKSQTSRALRALKDHVTIDEEVPDAAPRPA</sequence>
<dbReference type="GO" id="GO:0003677">
    <property type="term" value="F:DNA binding"/>
    <property type="evidence" value="ECO:0007669"/>
    <property type="project" value="UniProtKB-KW"/>
</dbReference>
<dbReference type="InterPro" id="IPR013249">
    <property type="entry name" value="RNA_pol_sigma70_r4_t2"/>
</dbReference>
<feature type="domain" description="RNA polymerase sigma-70 region 2" evidence="6">
    <location>
        <begin position="28"/>
        <end position="86"/>
    </location>
</feature>
<dbReference type="Gene3D" id="1.10.10.10">
    <property type="entry name" value="Winged helix-like DNA-binding domain superfamily/Winged helix DNA-binding domain"/>
    <property type="match status" value="1"/>
</dbReference>
<keyword evidence="2" id="KW-0805">Transcription regulation</keyword>
<dbReference type="InterPro" id="IPR007627">
    <property type="entry name" value="RNA_pol_sigma70_r2"/>
</dbReference>
<dbReference type="SUPFAM" id="SSF88946">
    <property type="entry name" value="Sigma2 domain of RNA polymerase sigma factors"/>
    <property type="match status" value="1"/>
</dbReference>
<dbReference type="PANTHER" id="PTHR43133">
    <property type="entry name" value="RNA POLYMERASE ECF-TYPE SIGMA FACTO"/>
    <property type="match status" value="1"/>
</dbReference>
<evidence type="ECO:0000313" key="8">
    <source>
        <dbReference type="EMBL" id="GIJ68276.1"/>
    </source>
</evidence>
<dbReference type="Proteomes" id="UP000635606">
    <property type="component" value="Unassembled WGS sequence"/>
</dbReference>
<dbReference type="CDD" id="cd06171">
    <property type="entry name" value="Sigma70_r4"/>
    <property type="match status" value="1"/>
</dbReference>
<proteinExistence type="inferred from homology"/>